<sequence>MNSTKNQQIIDGIIAGDSAVLKAFYKKNLPPVRKLILQYQGTTEDVEDVFQEALVVLYHKLRAGDLEFQQSLHSYFIGICKNMWRAQFRKKQMLAYDDFVLHKITDPSATVTDKMIHKQQQEVYHKHFTRLGDTSKQILAMFFEGKSMRDIATSTGYTEGYTRKKKCIIKERLLNMVQSDPLYAELVC</sequence>
<reference evidence="7" key="1">
    <citation type="journal article" date="2019" name="Int. J. Syst. Evol. Microbiol.">
        <title>The Global Catalogue of Microorganisms (GCM) 10K type strain sequencing project: providing services to taxonomists for standard genome sequencing and annotation.</title>
        <authorList>
            <consortium name="The Broad Institute Genomics Platform"/>
            <consortium name="The Broad Institute Genome Sequencing Center for Infectious Disease"/>
            <person name="Wu L."/>
            <person name="Ma J."/>
        </authorList>
    </citation>
    <scope>NUCLEOTIDE SEQUENCE [LARGE SCALE GENOMIC DNA]</scope>
    <source>
        <strain evidence="7">KCTC 52274</strain>
    </source>
</reference>
<keyword evidence="3" id="KW-0238">DNA-binding</keyword>
<evidence type="ECO:0000313" key="6">
    <source>
        <dbReference type="EMBL" id="MFD2563670.1"/>
    </source>
</evidence>
<dbReference type="NCBIfam" id="TIGR02937">
    <property type="entry name" value="sigma70-ECF"/>
    <property type="match status" value="1"/>
</dbReference>
<dbReference type="InterPro" id="IPR013325">
    <property type="entry name" value="RNA_pol_sigma_r2"/>
</dbReference>
<dbReference type="EMBL" id="JBHULE010000019">
    <property type="protein sequence ID" value="MFD2563670.1"/>
    <property type="molecule type" value="Genomic_DNA"/>
</dbReference>
<evidence type="ECO:0000256" key="3">
    <source>
        <dbReference type="ARBA" id="ARBA00023125"/>
    </source>
</evidence>
<comment type="caution">
    <text evidence="6">The sequence shown here is derived from an EMBL/GenBank/DDBJ whole genome shotgun (WGS) entry which is preliminary data.</text>
</comment>
<gene>
    <name evidence="6" type="ORF">ACFSR1_13400</name>
</gene>
<dbReference type="PANTHER" id="PTHR43133:SF8">
    <property type="entry name" value="RNA POLYMERASE SIGMA FACTOR HI_1459-RELATED"/>
    <property type="match status" value="1"/>
</dbReference>
<protein>
    <submittedName>
        <fullName evidence="6">RNA polymerase sigma factor</fullName>
    </submittedName>
</protein>
<organism evidence="6 7">
    <name type="scientific">Aquimarina rubra</name>
    <dbReference type="NCBI Taxonomy" id="1920033"/>
    <lineage>
        <taxon>Bacteria</taxon>
        <taxon>Pseudomonadati</taxon>
        <taxon>Bacteroidota</taxon>
        <taxon>Flavobacteriia</taxon>
        <taxon>Flavobacteriales</taxon>
        <taxon>Flavobacteriaceae</taxon>
        <taxon>Aquimarina</taxon>
    </lineage>
</organism>
<name>A0ABW5LFQ3_9FLAO</name>
<dbReference type="InterPro" id="IPR007627">
    <property type="entry name" value="RNA_pol_sigma70_r2"/>
</dbReference>
<accession>A0ABW5LFQ3</accession>
<keyword evidence="2" id="KW-0731">Sigma factor</keyword>
<dbReference type="Gene3D" id="1.10.1740.10">
    <property type="match status" value="1"/>
</dbReference>
<dbReference type="PANTHER" id="PTHR43133">
    <property type="entry name" value="RNA POLYMERASE ECF-TYPE SIGMA FACTO"/>
    <property type="match status" value="1"/>
</dbReference>
<dbReference type="SUPFAM" id="SSF88946">
    <property type="entry name" value="Sigma2 domain of RNA polymerase sigma factors"/>
    <property type="match status" value="1"/>
</dbReference>
<evidence type="ECO:0000256" key="2">
    <source>
        <dbReference type="ARBA" id="ARBA00023082"/>
    </source>
</evidence>
<dbReference type="InterPro" id="IPR039425">
    <property type="entry name" value="RNA_pol_sigma-70-like"/>
</dbReference>
<evidence type="ECO:0000256" key="1">
    <source>
        <dbReference type="ARBA" id="ARBA00023015"/>
    </source>
</evidence>
<feature type="domain" description="RNA polymerase sigma-70 region 2" evidence="5">
    <location>
        <begin position="24"/>
        <end position="92"/>
    </location>
</feature>
<evidence type="ECO:0000313" key="7">
    <source>
        <dbReference type="Proteomes" id="UP001597319"/>
    </source>
</evidence>
<dbReference type="Proteomes" id="UP001597319">
    <property type="component" value="Unassembled WGS sequence"/>
</dbReference>
<dbReference type="Pfam" id="PF04542">
    <property type="entry name" value="Sigma70_r2"/>
    <property type="match status" value="1"/>
</dbReference>
<dbReference type="InterPro" id="IPR014284">
    <property type="entry name" value="RNA_pol_sigma-70_dom"/>
</dbReference>
<keyword evidence="1" id="KW-0805">Transcription regulation</keyword>
<keyword evidence="7" id="KW-1185">Reference proteome</keyword>
<dbReference type="RefSeq" id="WP_378293299.1">
    <property type="nucleotide sequence ID" value="NZ_JBHULE010000019.1"/>
</dbReference>
<evidence type="ECO:0000259" key="5">
    <source>
        <dbReference type="Pfam" id="PF04542"/>
    </source>
</evidence>
<proteinExistence type="predicted"/>
<evidence type="ECO:0000256" key="4">
    <source>
        <dbReference type="ARBA" id="ARBA00023163"/>
    </source>
</evidence>
<keyword evidence="4" id="KW-0804">Transcription</keyword>